<sequence length="575" mass="60356">MISHLRSAWAALLLAMLLQAASALLMLAPLAGMGVLARDILSGAPDAEAVWRTILLASAGLGGGLALRGLAELVTHFADNALALRLRLAAADHMGRAPLTALARMGSGRIKQAVLDDVLALHHLIAHALIDLTNAAVTVLAIYGFLFVQDAALALVLVLPLPLFLLLYRRVLAASSAGRMAAYGTALGQVNQAVVEFVAGMSTVKMFGGAMRSHRAYREAIAGFEAFFTAWVRPLLRPESVASLIIAPVTLLTLTACAGTLLVSMGAMDALTLVSFALFAPALAAPVGRLVTGAQSLQTARGAMARLDALFALPQETPPEAPELPVGGAVRLENVHFSHNGRDPVLDGIDLALAPGTLTAVVGPSGAGKSTLARLLLRFHGPYEGRITIGGADLRHIPADALYRHMGFVFQDTHLLRASVRENITLGRPDATPAEIEAAARAATIHARIMALPRGYDAICGEEARFSGGEAQRIAIARALLHAPDAFVLDEPTAHADGAAQAEIRRAFAALLRRSAGRTILLIAHDLDLAAGADQIVFLDRGRIIERGTHASLLAQGGAYARLWQMQHGAPETAS</sequence>
<dbReference type="GO" id="GO:0015421">
    <property type="term" value="F:ABC-type oligopeptide transporter activity"/>
    <property type="evidence" value="ECO:0007669"/>
    <property type="project" value="TreeGrafter"/>
</dbReference>
<feature type="domain" description="ABC transmembrane type-1" evidence="13">
    <location>
        <begin position="13"/>
        <end position="299"/>
    </location>
</feature>
<reference evidence="14" key="1">
    <citation type="journal article" date="2014" name="Int. J. Syst. Evol. Microbiol.">
        <title>Complete genome sequence of Corynebacterium casei LMG S-19264T (=DSM 44701T), isolated from a smear-ripened cheese.</title>
        <authorList>
            <consortium name="US DOE Joint Genome Institute (JGI-PGF)"/>
            <person name="Walter F."/>
            <person name="Albersmeier A."/>
            <person name="Kalinowski J."/>
            <person name="Ruckert C."/>
        </authorList>
    </citation>
    <scope>NUCLEOTIDE SEQUENCE</scope>
    <source>
        <strain evidence="14">CCM 7897</strain>
    </source>
</reference>
<dbReference type="PROSITE" id="PS50893">
    <property type="entry name" value="ABC_TRANSPORTER_2"/>
    <property type="match status" value="1"/>
</dbReference>
<keyword evidence="6 11" id="KW-0812">Transmembrane</keyword>
<dbReference type="Gene3D" id="3.40.50.300">
    <property type="entry name" value="P-loop containing nucleotide triphosphate hydrolases"/>
    <property type="match status" value="1"/>
</dbReference>
<evidence type="ECO:0000256" key="4">
    <source>
        <dbReference type="ARBA" id="ARBA00022475"/>
    </source>
</evidence>
<dbReference type="GO" id="GO:0005524">
    <property type="term" value="F:ATP binding"/>
    <property type="evidence" value="ECO:0007669"/>
    <property type="project" value="UniProtKB-KW"/>
</dbReference>
<organism evidence="14 15">
    <name type="scientific">Azorhizobium oxalatiphilum</name>
    <dbReference type="NCBI Taxonomy" id="980631"/>
    <lineage>
        <taxon>Bacteria</taxon>
        <taxon>Pseudomonadati</taxon>
        <taxon>Pseudomonadota</taxon>
        <taxon>Alphaproteobacteria</taxon>
        <taxon>Hyphomicrobiales</taxon>
        <taxon>Xanthobacteraceae</taxon>
        <taxon>Azorhizobium</taxon>
    </lineage>
</organism>
<evidence type="ECO:0000256" key="2">
    <source>
        <dbReference type="ARBA" id="ARBA00005417"/>
    </source>
</evidence>
<keyword evidence="5" id="KW-0762">Sugar transport</keyword>
<dbReference type="SUPFAM" id="SSF52540">
    <property type="entry name" value="P-loop containing nucleoside triphosphate hydrolases"/>
    <property type="match status" value="1"/>
</dbReference>
<evidence type="ECO:0000256" key="1">
    <source>
        <dbReference type="ARBA" id="ARBA00004651"/>
    </source>
</evidence>
<dbReference type="PROSITE" id="PS00211">
    <property type="entry name" value="ABC_TRANSPORTER_1"/>
    <property type="match status" value="1"/>
</dbReference>
<keyword evidence="3" id="KW-0813">Transport</keyword>
<dbReference type="AlphaFoldDB" id="A0A917CFW1"/>
<feature type="transmembrane region" description="Helical" evidence="11">
    <location>
        <begin position="242"/>
        <end position="263"/>
    </location>
</feature>
<evidence type="ECO:0000256" key="7">
    <source>
        <dbReference type="ARBA" id="ARBA00022741"/>
    </source>
</evidence>
<name>A0A917CFW1_9HYPH</name>
<evidence type="ECO:0000259" key="13">
    <source>
        <dbReference type="PROSITE" id="PS50929"/>
    </source>
</evidence>
<dbReference type="InterPro" id="IPR017871">
    <property type="entry name" value="ABC_transporter-like_CS"/>
</dbReference>
<dbReference type="RefSeq" id="WP_188583846.1">
    <property type="nucleotide sequence ID" value="NZ_BMCT01000011.1"/>
</dbReference>
<dbReference type="FunFam" id="3.40.50.300:FF:000221">
    <property type="entry name" value="Multidrug ABC transporter ATP-binding protein"/>
    <property type="match status" value="1"/>
</dbReference>
<keyword evidence="15" id="KW-1185">Reference proteome</keyword>
<evidence type="ECO:0000256" key="6">
    <source>
        <dbReference type="ARBA" id="ARBA00022692"/>
    </source>
</evidence>
<evidence type="ECO:0000256" key="3">
    <source>
        <dbReference type="ARBA" id="ARBA00022448"/>
    </source>
</evidence>
<dbReference type="InterPro" id="IPR039421">
    <property type="entry name" value="Type_1_exporter"/>
</dbReference>
<dbReference type="PANTHER" id="PTHR43394:SF1">
    <property type="entry name" value="ATP-BINDING CASSETTE SUB-FAMILY B MEMBER 10, MITOCHONDRIAL"/>
    <property type="match status" value="1"/>
</dbReference>
<dbReference type="SMART" id="SM00382">
    <property type="entry name" value="AAA"/>
    <property type="match status" value="1"/>
</dbReference>
<accession>A0A917CFW1</accession>
<dbReference type="InterPro" id="IPR003439">
    <property type="entry name" value="ABC_transporter-like_ATP-bd"/>
</dbReference>
<keyword evidence="4" id="KW-1003">Cell membrane</keyword>
<feature type="domain" description="ABC transporter" evidence="12">
    <location>
        <begin position="330"/>
        <end position="566"/>
    </location>
</feature>
<keyword evidence="9 11" id="KW-1133">Transmembrane helix</keyword>
<dbReference type="PROSITE" id="PS50929">
    <property type="entry name" value="ABC_TM1F"/>
    <property type="match status" value="1"/>
</dbReference>
<dbReference type="EMBL" id="BMCT01000011">
    <property type="protein sequence ID" value="GGF86176.1"/>
    <property type="molecule type" value="Genomic_DNA"/>
</dbReference>
<dbReference type="PANTHER" id="PTHR43394">
    <property type="entry name" value="ATP-DEPENDENT PERMEASE MDL1, MITOCHONDRIAL"/>
    <property type="match status" value="1"/>
</dbReference>
<dbReference type="InterPro" id="IPR036640">
    <property type="entry name" value="ABC1_TM_sf"/>
</dbReference>
<comment type="caution">
    <text evidence="14">The sequence shown here is derived from an EMBL/GenBank/DDBJ whole genome shotgun (WGS) entry which is preliminary data.</text>
</comment>
<evidence type="ECO:0000259" key="12">
    <source>
        <dbReference type="PROSITE" id="PS50893"/>
    </source>
</evidence>
<comment type="subcellular location">
    <subcellularLocation>
        <location evidence="1">Cell membrane</location>
        <topology evidence="1">Multi-pass membrane protein</topology>
    </subcellularLocation>
</comment>
<evidence type="ECO:0000313" key="15">
    <source>
        <dbReference type="Proteomes" id="UP000606044"/>
    </source>
</evidence>
<dbReference type="Gene3D" id="1.20.1560.10">
    <property type="entry name" value="ABC transporter type 1, transmembrane domain"/>
    <property type="match status" value="1"/>
</dbReference>
<evidence type="ECO:0000256" key="9">
    <source>
        <dbReference type="ARBA" id="ARBA00022989"/>
    </source>
</evidence>
<dbReference type="GO" id="GO:0016887">
    <property type="term" value="F:ATP hydrolysis activity"/>
    <property type="evidence" value="ECO:0007669"/>
    <property type="project" value="InterPro"/>
</dbReference>
<protein>
    <submittedName>
        <fullName evidence="14">ABC transporter ATP-binding protein</fullName>
    </submittedName>
</protein>
<keyword evidence="8 14" id="KW-0067">ATP-binding</keyword>
<keyword evidence="10 11" id="KW-0472">Membrane</keyword>
<comment type="similarity">
    <text evidence="2">Belongs to the ABC transporter superfamily.</text>
</comment>
<feature type="transmembrane region" description="Helical" evidence="11">
    <location>
        <begin position="119"/>
        <end position="145"/>
    </location>
</feature>
<dbReference type="GO" id="GO:0005886">
    <property type="term" value="C:plasma membrane"/>
    <property type="evidence" value="ECO:0007669"/>
    <property type="project" value="UniProtKB-SubCell"/>
</dbReference>
<gene>
    <name evidence="14" type="ORF">GCM10007301_52610</name>
</gene>
<evidence type="ECO:0000313" key="14">
    <source>
        <dbReference type="EMBL" id="GGF86176.1"/>
    </source>
</evidence>
<evidence type="ECO:0000256" key="5">
    <source>
        <dbReference type="ARBA" id="ARBA00022597"/>
    </source>
</evidence>
<dbReference type="Pfam" id="PF00664">
    <property type="entry name" value="ABC_membrane"/>
    <property type="match status" value="1"/>
</dbReference>
<dbReference type="InterPro" id="IPR003593">
    <property type="entry name" value="AAA+_ATPase"/>
</dbReference>
<keyword evidence="7" id="KW-0547">Nucleotide-binding</keyword>
<proteinExistence type="inferred from homology"/>
<feature type="transmembrane region" description="Helical" evidence="11">
    <location>
        <begin position="53"/>
        <end position="71"/>
    </location>
</feature>
<dbReference type="InterPro" id="IPR027417">
    <property type="entry name" value="P-loop_NTPase"/>
</dbReference>
<feature type="transmembrane region" description="Helical" evidence="11">
    <location>
        <begin position="151"/>
        <end position="168"/>
    </location>
</feature>
<dbReference type="Proteomes" id="UP000606044">
    <property type="component" value="Unassembled WGS sequence"/>
</dbReference>
<reference evidence="14" key="2">
    <citation type="submission" date="2020-09" db="EMBL/GenBank/DDBJ databases">
        <authorList>
            <person name="Sun Q."/>
            <person name="Sedlacek I."/>
        </authorList>
    </citation>
    <scope>NUCLEOTIDE SEQUENCE</scope>
    <source>
        <strain evidence="14">CCM 7897</strain>
    </source>
</reference>
<feature type="transmembrane region" description="Helical" evidence="11">
    <location>
        <begin position="270"/>
        <end position="291"/>
    </location>
</feature>
<dbReference type="SUPFAM" id="SSF90123">
    <property type="entry name" value="ABC transporter transmembrane region"/>
    <property type="match status" value="1"/>
</dbReference>
<dbReference type="Pfam" id="PF00005">
    <property type="entry name" value="ABC_tran"/>
    <property type="match status" value="1"/>
</dbReference>
<evidence type="ECO:0000256" key="11">
    <source>
        <dbReference type="SAM" id="Phobius"/>
    </source>
</evidence>
<dbReference type="InterPro" id="IPR011527">
    <property type="entry name" value="ABC1_TM_dom"/>
</dbReference>
<evidence type="ECO:0000256" key="8">
    <source>
        <dbReference type="ARBA" id="ARBA00022840"/>
    </source>
</evidence>
<evidence type="ECO:0000256" key="10">
    <source>
        <dbReference type="ARBA" id="ARBA00023136"/>
    </source>
</evidence>